<reference evidence="1 2" key="1">
    <citation type="submission" date="2019-09" db="EMBL/GenBank/DDBJ databases">
        <title>In-depth cultivation of the pig gut microbiome towards novel bacterial diversity and tailored functional studies.</title>
        <authorList>
            <person name="Wylensek D."/>
            <person name="Hitch T.C.A."/>
            <person name="Clavel T."/>
        </authorList>
    </citation>
    <scope>NUCLEOTIDE SEQUENCE [LARGE SCALE GENOMIC DNA]</scope>
    <source>
        <strain evidence="1 2">WCA3-693-APC-4?</strain>
    </source>
</reference>
<comment type="caution">
    <text evidence="1">The sequence shown here is derived from an EMBL/GenBank/DDBJ whole genome shotgun (WGS) entry which is preliminary data.</text>
</comment>
<name>A0A6N7XYS2_9FIRM</name>
<dbReference type="Gene3D" id="1.10.10.10">
    <property type="entry name" value="Winged helix-like DNA-binding domain superfamily/Winged helix DNA-binding domain"/>
    <property type="match status" value="1"/>
</dbReference>
<dbReference type="EMBL" id="VUNQ01000014">
    <property type="protein sequence ID" value="MSU01398.1"/>
    <property type="molecule type" value="Genomic_DNA"/>
</dbReference>
<proteinExistence type="predicted"/>
<gene>
    <name evidence="1" type="ORF">FYJ83_07950</name>
</gene>
<dbReference type="InterPro" id="IPR036388">
    <property type="entry name" value="WH-like_DNA-bd_sf"/>
</dbReference>
<accession>A0A6N7XYS2</accession>
<evidence type="ECO:0000313" key="2">
    <source>
        <dbReference type="Proteomes" id="UP000469523"/>
    </source>
</evidence>
<protein>
    <submittedName>
        <fullName evidence="1">Uncharacterized protein</fullName>
    </submittedName>
</protein>
<dbReference type="Proteomes" id="UP000469523">
    <property type="component" value="Unassembled WGS sequence"/>
</dbReference>
<evidence type="ECO:0000313" key="1">
    <source>
        <dbReference type="EMBL" id="MSU01398.1"/>
    </source>
</evidence>
<dbReference type="InterPro" id="IPR018597">
    <property type="entry name" value="Phage_Tuc2009_YjcQ"/>
</dbReference>
<dbReference type="AlphaFoldDB" id="A0A6N7XYS2"/>
<dbReference type="Pfam" id="PF09639">
    <property type="entry name" value="YjcQ"/>
    <property type="match status" value="1"/>
</dbReference>
<sequence>MKGEREMDKIKCMKKVIEVMLDGKEPKYLDFEEYIPETQDFAQLLYEMQENGYIKGFDFARAKGKPSIPFIDKDAKVTDLGIKFYKN</sequence>
<keyword evidence="2" id="KW-1185">Reference proteome</keyword>
<organism evidence="1 2">
    <name type="scientific">Tissierella pigra</name>
    <dbReference type="NCBI Taxonomy" id="2607614"/>
    <lineage>
        <taxon>Bacteria</taxon>
        <taxon>Bacillati</taxon>
        <taxon>Bacillota</taxon>
        <taxon>Tissierellia</taxon>
        <taxon>Tissierellales</taxon>
        <taxon>Tissierellaceae</taxon>
        <taxon>Tissierella</taxon>
    </lineage>
</organism>